<dbReference type="AlphaFoldDB" id="A0A1G8BV39"/>
<name>A0A1G8BV39_9MICC</name>
<dbReference type="PANTHER" id="PTHR43861:SF1">
    <property type="entry name" value="TRANS-ACONITATE 2-METHYLTRANSFERASE"/>
    <property type="match status" value="1"/>
</dbReference>
<keyword evidence="1 4" id="KW-0489">Methyltransferase</keyword>
<dbReference type="OrthoDB" id="9795634at2"/>
<keyword evidence="4" id="KW-0830">Ubiquinone</keyword>
<dbReference type="Proteomes" id="UP000199258">
    <property type="component" value="Unassembled WGS sequence"/>
</dbReference>
<dbReference type="Pfam" id="PF13649">
    <property type="entry name" value="Methyltransf_25"/>
    <property type="match status" value="1"/>
</dbReference>
<dbReference type="RefSeq" id="WP_090584110.1">
    <property type="nucleotide sequence ID" value="NZ_FNDT01000001.1"/>
</dbReference>
<feature type="domain" description="Methyltransferase" evidence="3">
    <location>
        <begin position="42"/>
        <end position="137"/>
    </location>
</feature>
<protein>
    <submittedName>
        <fullName evidence="4">Ubiquinone/menaquinone biosynthesis C-methylase UbiE</fullName>
    </submittedName>
</protein>
<dbReference type="GO" id="GO:0032259">
    <property type="term" value="P:methylation"/>
    <property type="evidence" value="ECO:0007669"/>
    <property type="project" value="UniProtKB-KW"/>
</dbReference>
<accession>A0A1G8BV39</accession>
<evidence type="ECO:0000313" key="5">
    <source>
        <dbReference type="Proteomes" id="UP000199258"/>
    </source>
</evidence>
<evidence type="ECO:0000259" key="3">
    <source>
        <dbReference type="Pfam" id="PF13649"/>
    </source>
</evidence>
<dbReference type="InterPro" id="IPR029063">
    <property type="entry name" value="SAM-dependent_MTases_sf"/>
</dbReference>
<proteinExistence type="predicted"/>
<dbReference type="SUPFAM" id="SSF53335">
    <property type="entry name" value="S-adenosyl-L-methionine-dependent methyltransferases"/>
    <property type="match status" value="1"/>
</dbReference>
<keyword evidence="2" id="KW-0808">Transferase</keyword>
<evidence type="ECO:0000313" key="4">
    <source>
        <dbReference type="EMBL" id="SDH36939.1"/>
    </source>
</evidence>
<dbReference type="PANTHER" id="PTHR43861">
    <property type="entry name" value="TRANS-ACONITATE 2-METHYLTRANSFERASE-RELATED"/>
    <property type="match status" value="1"/>
</dbReference>
<keyword evidence="5" id="KW-1185">Reference proteome</keyword>
<dbReference type="STRING" id="335973.SAMN04488693_10160"/>
<dbReference type="EMBL" id="FNDT01000001">
    <property type="protein sequence ID" value="SDH36939.1"/>
    <property type="molecule type" value="Genomic_DNA"/>
</dbReference>
<dbReference type="Gene3D" id="3.40.50.150">
    <property type="entry name" value="Vaccinia Virus protein VP39"/>
    <property type="match status" value="1"/>
</dbReference>
<evidence type="ECO:0000256" key="2">
    <source>
        <dbReference type="ARBA" id="ARBA00022679"/>
    </source>
</evidence>
<organism evidence="4 5">
    <name type="scientific">Arthrobacter subterraneus</name>
    <dbReference type="NCBI Taxonomy" id="335973"/>
    <lineage>
        <taxon>Bacteria</taxon>
        <taxon>Bacillati</taxon>
        <taxon>Actinomycetota</taxon>
        <taxon>Actinomycetes</taxon>
        <taxon>Micrococcales</taxon>
        <taxon>Micrococcaceae</taxon>
        <taxon>Arthrobacter</taxon>
    </lineage>
</organism>
<dbReference type="CDD" id="cd02440">
    <property type="entry name" value="AdoMet_MTases"/>
    <property type="match status" value="1"/>
</dbReference>
<dbReference type="GO" id="GO:0008168">
    <property type="term" value="F:methyltransferase activity"/>
    <property type="evidence" value="ECO:0007669"/>
    <property type="project" value="UniProtKB-KW"/>
</dbReference>
<evidence type="ECO:0000256" key="1">
    <source>
        <dbReference type="ARBA" id="ARBA00022603"/>
    </source>
</evidence>
<reference evidence="4 5" key="1">
    <citation type="submission" date="2016-10" db="EMBL/GenBank/DDBJ databases">
        <authorList>
            <person name="de Groot N.N."/>
        </authorList>
    </citation>
    <scope>NUCLEOTIDE SEQUENCE [LARGE SCALE GENOMIC DNA]</scope>
    <source>
        <strain evidence="4 5">NP_1H</strain>
    </source>
</reference>
<sequence length="265" mass="28149">MTDIGSLFDDGAEYFERLSPVLWNTMGNAVVAAADLHMGDSVLDACCGSGASTVPAAQEVGPEGRVDAVDLSAALLALAGAKAAALGIGNVRFAQADAAVWTSDEPYDALLCGYGLYFLPDMTAGLAHLAAQLRGGGKLAMSTWQEHAHQPFGTILREVCFEEQPSLRDTPVSAANRQMEDISTAGKLRAFLEEAGFGAIEVHETPLQVPLDGELAWTLVLGTGYRFLLPDDAEARERIRSRFLDRLGSEPTLNADSLIAVAVRQ</sequence>
<gene>
    <name evidence="4" type="ORF">SAMN04488693_10160</name>
</gene>
<dbReference type="InterPro" id="IPR041698">
    <property type="entry name" value="Methyltransf_25"/>
</dbReference>